<keyword evidence="4 6" id="KW-1133">Transmembrane helix</keyword>
<dbReference type="Proteomes" id="UP000256769">
    <property type="component" value="Unassembled WGS sequence"/>
</dbReference>
<dbReference type="EMBL" id="QNUE01000008">
    <property type="protein sequence ID" value="REC66473.1"/>
    <property type="molecule type" value="Genomic_DNA"/>
</dbReference>
<evidence type="ECO:0000256" key="3">
    <source>
        <dbReference type="ARBA" id="ARBA00022692"/>
    </source>
</evidence>
<feature type="transmembrane region" description="Helical" evidence="6">
    <location>
        <begin position="459"/>
        <end position="480"/>
    </location>
</feature>
<protein>
    <submittedName>
        <fullName evidence="9">ComEC family competence protein</fullName>
    </submittedName>
</protein>
<dbReference type="InterPro" id="IPR025405">
    <property type="entry name" value="DUF4131"/>
</dbReference>
<dbReference type="Pfam" id="PF13567">
    <property type="entry name" value="DUF4131"/>
    <property type="match status" value="1"/>
</dbReference>
<feature type="transmembrane region" description="Helical" evidence="6">
    <location>
        <begin position="237"/>
        <end position="259"/>
    </location>
</feature>
<comment type="caution">
    <text evidence="9">The sequence shown here is derived from an EMBL/GenBank/DDBJ whole genome shotgun (WGS) entry which is preliminary data.</text>
</comment>
<keyword evidence="10" id="KW-1185">Reference proteome</keyword>
<feature type="domain" description="DUF4131" evidence="8">
    <location>
        <begin position="34"/>
        <end position="174"/>
    </location>
</feature>
<keyword evidence="5 6" id="KW-0472">Membrane</keyword>
<dbReference type="PANTHER" id="PTHR30619">
    <property type="entry name" value="DNA INTERNALIZATION/COMPETENCE PROTEIN COMEC/REC2"/>
    <property type="match status" value="1"/>
</dbReference>
<dbReference type="OrthoDB" id="9761531at2"/>
<evidence type="ECO:0000259" key="7">
    <source>
        <dbReference type="Pfam" id="PF03772"/>
    </source>
</evidence>
<evidence type="ECO:0000313" key="10">
    <source>
        <dbReference type="Proteomes" id="UP000256769"/>
    </source>
</evidence>
<feature type="transmembrane region" description="Helical" evidence="6">
    <location>
        <begin position="29"/>
        <end position="50"/>
    </location>
</feature>
<feature type="transmembrane region" description="Helical" evidence="6">
    <location>
        <begin position="399"/>
        <end position="426"/>
    </location>
</feature>
<dbReference type="NCBIfam" id="TIGR00360">
    <property type="entry name" value="ComEC_N-term"/>
    <property type="match status" value="1"/>
</dbReference>
<evidence type="ECO:0000313" key="9">
    <source>
        <dbReference type="EMBL" id="REC66473.1"/>
    </source>
</evidence>
<keyword evidence="2" id="KW-1003">Cell membrane</keyword>
<feature type="domain" description="ComEC/Rec2-related protein" evidence="7">
    <location>
        <begin position="218"/>
        <end position="478"/>
    </location>
</feature>
<accession>A0A3D9CL42</accession>
<gene>
    <name evidence="9" type="ORF">DRF59_11600</name>
</gene>
<evidence type="ECO:0000256" key="1">
    <source>
        <dbReference type="ARBA" id="ARBA00004651"/>
    </source>
</evidence>
<feature type="transmembrane region" description="Helical" evidence="6">
    <location>
        <begin position="271"/>
        <end position="287"/>
    </location>
</feature>
<evidence type="ECO:0000256" key="6">
    <source>
        <dbReference type="SAM" id="Phobius"/>
    </source>
</evidence>
<feature type="transmembrane region" description="Helical" evidence="6">
    <location>
        <begin position="57"/>
        <end position="76"/>
    </location>
</feature>
<dbReference type="AlphaFoldDB" id="A0A3D9CL42"/>
<name>A0A3D9CL42_9FLAO</name>
<evidence type="ECO:0000259" key="8">
    <source>
        <dbReference type="Pfam" id="PF13567"/>
    </source>
</evidence>
<feature type="transmembrane region" description="Helical" evidence="6">
    <location>
        <begin position="433"/>
        <end position="453"/>
    </location>
</feature>
<evidence type="ECO:0000256" key="2">
    <source>
        <dbReference type="ARBA" id="ARBA00022475"/>
    </source>
</evidence>
<comment type="subcellular location">
    <subcellularLocation>
        <location evidence="1">Cell membrane</location>
        <topology evidence="1">Multi-pass membrane protein</topology>
    </subcellularLocation>
</comment>
<dbReference type="Pfam" id="PF03772">
    <property type="entry name" value="Competence"/>
    <property type="match status" value="1"/>
</dbReference>
<feature type="transmembrane region" description="Helical" evidence="6">
    <location>
        <begin position="372"/>
        <end position="393"/>
    </location>
</feature>
<dbReference type="PANTHER" id="PTHR30619:SF1">
    <property type="entry name" value="RECOMBINATION PROTEIN 2"/>
    <property type="match status" value="1"/>
</dbReference>
<evidence type="ECO:0000256" key="4">
    <source>
        <dbReference type="ARBA" id="ARBA00022989"/>
    </source>
</evidence>
<proteinExistence type="predicted"/>
<dbReference type="InterPro" id="IPR052159">
    <property type="entry name" value="Competence_DNA_uptake"/>
</dbReference>
<feature type="transmembrane region" description="Helical" evidence="6">
    <location>
        <begin position="341"/>
        <end position="360"/>
    </location>
</feature>
<keyword evidence="3 6" id="KW-0812">Transmembrane</keyword>
<sequence length="590" mass="68953">MNRQPLFILTVCFILGIFLQDRYLLENTFIYFTIISCAGILISLFLHSYFLSKVKPYLLGILFFCLGIIFHFFNTFSPDYGIDLKEKQDIVFSVSQQLNSTEKYRKYEGAVQAGNKSFHAIIYIPRNSIEADFKHYYKARANIVQVKPPKYDFQFDYAGYLRRKNIEYQCYLSGDLSHADKPNLSFGDVIRQQRLEVLQNIDNTRMSEGTKAFLKGIILADRTEIDMGVLEDFNKTGLVHLLAISGTHIMVIFGMFYFLLVRFIHLDLRKYAIIVSLVFIWFFAMFIGFGNSVLRSCIMLSVYFIYIMLQRKPDLLHSLALSALIILFFDTHQLFDVGFQLSFLAVLGIFWLNQPLLKLFPRQDHYLKKLIFNTITISVSAQLATLPVVLYYFHQFSFISVIANFVIVPFSEIIIVFSFLVTILAAFQTNLEYIYTIYDTTIQFLLKTIHWFGKVDMLFFENIPMNLPEVVTILGVVYLFRSFILSINFKNFMELLISVVLFLIVRIGSDIIENQKDEVVFHHFNKDQVLLVKKGNKVCFWVPEKAEQKKITRYVINPYCSSRRISDYEIKTYSSSVRKIVFQEQVYDLK</sequence>
<organism evidence="9 10">
    <name type="scientific">Chryseobacterium flavum</name>
    <dbReference type="NCBI Taxonomy" id="415851"/>
    <lineage>
        <taxon>Bacteria</taxon>
        <taxon>Pseudomonadati</taxon>
        <taxon>Bacteroidota</taxon>
        <taxon>Flavobacteriia</taxon>
        <taxon>Flavobacteriales</taxon>
        <taxon>Weeksellaceae</taxon>
        <taxon>Chryseobacterium group</taxon>
        <taxon>Chryseobacterium</taxon>
    </lineage>
</organism>
<dbReference type="InterPro" id="IPR004477">
    <property type="entry name" value="ComEC_N"/>
</dbReference>
<dbReference type="GO" id="GO:0005886">
    <property type="term" value="C:plasma membrane"/>
    <property type="evidence" value="ECO:0007669"/>
    <property type="project" value="UniProtKB-SubCell"/>
</dbReference>
<evidence type="ECO:0000256" key="5">
    <source>
        <dbReference type="ARBA" id="ARBA00023136"/>
    </source>
</evidence>
<reference evidence="9 10" key="1">
    <citation type="journal article" date="2007" name="Int. J. Syst. Evol. Microbiol.">
        <title>Chryseobacterium flavum sp. nov., isolated from polluted soil.</title>
        <authorList>
            <person name="Zhou Y."/>
            <person name="Dong J."/>
            <person name="Wang X."/>
            <person name="Huang X."/>
            <person name="Zhang K.Y."/>
            <person name="Zhang Y.Q."/>
            <person name="Guo Y.F."/>
            <person name="Lai R."/>
            <person name="Li W.J."/>
        </authorList>
    </citation>
    <scope>NUCLEOTIDE SEQUENCE [LARGE SCALE GENOMIC DNA]</scope>
    <source>
        <strain evidence="9 10">KCTC 12877</strain>
    </source>
</reference>
<dbReference type="RefSeq" id="WP_115959919.1">
    <property type="nucleotide sequence ID" value="NZ_CBCRVL010000003.1"/>
</dbReference>